<dbReference type="Proteomes" id="UP001162131">
    <property type="component" value="Unassembled WGS sequence"/>
</dbReference>
<evidence type="ECO:0000256" key="1">
    <source>
        <dbReference type="SAM" id="Coils"/>
    </source>
</evidence>
<sequence>MERKPQLKKSSVLCTSGEYKQLIRETPKTDYSTTATPIPSPCPSPVSSFYSVSSFINSFTSDSSHLSATSKNELLQDLEKKVVKLYEVVNKKSEKVNKELHALSERSQMIQRFKKGISGKRPEWIENKIRVKMYREVEEREAELEAESREVEQWEMRIKEKEKELEKESSNLNENILAVRELENRSELAKKIEGNEKGLKKLEFEYSELTEKSKRLRRDFIIYNEQLQAIYAKLDIPESKIKQRQVLISNTQEKIRENELVRERVKNAEENYKEINEKNKITQKCLLSLEEKYSNKEKSNHNKIKTLVKLKKNIEFTQSELNSYNSQISESQREILIKKEKIDEAEEIFEQKHKEIVTEENRLFIIEKALNEKLKLFEEENNKFSSPVHKRKMRSLTLKVSEIKNKESRLLEIETNRNP</sequence>
<gene>
    <name evidence="2" type="ORF">BSTOLATCC_MIC53733</name>
</gene>
<accession>A0AAU9JV94</accession>
<evidence type="ECO:0000313" key="2">
    <source>
        <dbReference type="EMBL" id="CAG9331668.1"/>
    </source>
</evidence>
<proteinExistence type="predicted"/>
<comment type="caution">
    <text evidence="2">The sequence shown here is derived from an EMBL/GenBank/DDBJ whole genome shotgun (WGS) entry which is preliminary data.</text>
</comment>
<feature type="coiled-coil region" evidence="1">
    <location>
        <begin position="75"/>
        <end position="106"/>
    </location>
</feature>
<keyword evidence="3" id="KW-1185">Reference proteome</keyword>
<reference evidence="2" key="1">
    <citation type="submission" date="2021-09" db="EMBL/GenBank/DDBJ databases">
        <authorList>
            <consortium name="AG Swart"/>
            <person name="Singh M."/>
            <person name="Singh A."/>
            <person name="Seah K."/>
            <person name="Emmerich C."/>
        </authorList>
    </citation>
    <scope>NUCLEOTIDE SEQUENCE</scope>
    <source>
        <strain evidence="2">ATCC30299</strain>
    </source>
</reference>
<dbReference type="EMBL" id="CAJZBQ010000053">
    <property type="protein sequence ID" value="CAG9331668.1"/>
    <property type="molecule type" value="Genomic_DNA"/>
</dbReference>
<organism evidence="2 3">
    <name type="scientific">Blepharisma stoltei</name>
    <dbReference type="NCBI Taxonomy" id="1481888"/>
    <lineage>
        <taxon>Eukaryota</taxon>
        <taxon>Sar</taxon>
        <taxon>Alveolata</taxon>
        <taxon>Ciliophora</taxon>
        <taxon>Postciliodesmatophora</taxon>
        <taxon>Heterotrichea</taxon>
        <taxon>Heterotrichida</taxon>
        <taxon>Blepharismidae</taxon>
        <taxon>Blepharisma</taxon>
    </lineage>
</organism>
<name>A0AAU9JV94_9CILI</name>
<dbReference type="AlphaFoldDB" id="A0AAU9JV94"/>
<feature type="coiled-coil region" evidence="1">
    <location>
        <begin position="130"/>
        <end position="219"/>
    </location>
</feature>
<keyword evidence="1" id="KW-0175">Coiled coil</keyword>
<protein>
    <submittedName>
        <fullName evidence="2">Uncharacterized protein</fullName>
    </submittedName>
</protein>
<evidence type="ECO:0000313" key="3">
    <source>
        <dbReference type="Proteomes" id="UP001162131"/>
    </source>
</evidence>
<feature type="coiled-coil region" evidence="1">
    <location>
        <begin position="251"/>
        <end position="362"/>
    </location>
</feature>